<gene>
    <name evidence="2" type="ORF">KI688_005389</name>
</gene>
<accession>A0A9P7XM86</accession>
<evidence type="ECO:0000313" key="2">
    <source>
        <dbReference type="EMBL" id="KAG9062474.1"/>
    </source>
</evidence>
<protein>
    <submittedName>
        <fullName evidence="2">Uncharacterized protein</fullName>
    </submittedName>
</protein>
<sequence>MAVPSSQFEVNTAATSQGNSQTCTASQNNTFSKPTSNKRKEMASPPVAGSLNQGKKRGASVPASSSTQDVNETAFEDGSEREDWLVARLQDPSISLPPRADKRHPRESRMRFKADVHRQLAEEFNNMQFKMPHSRRFYSTTLNGNGIKSKIKRIQTTFMTAHNLRGPSGYGGTDLESWKTAIMKECRYFFELLPAWGQKWSDGVVFYADSMTDLTDDRITDNIKDLNEATRMSVQLEYRKAEIQGRIRMMESESSLMEKEIALREKEMVFKLRLEEIEARKAEAIAKVQAEKELALERERWMSKHNSPGLYCGKKEVWIPTGSFKNKSPSPSANQSNQ</sequence>
<evidence type="ECO:0000313" key="3">
    <source>
        <dbReference type="Proteomes" id="UP000707451"/>
    </source>
</evidence>
<feature type="compositionally biased region" description="Polar residues" evidence="1">
    <location>
        <begin position="1"/>
        <end position="35"/>
    </location>
</feature>
<proteinExistence type="predicted"/>
<dbReference type="AlphaFoldDB" id="A0A9P7XM86"/>
<comment type="caution">
    <text evidence="2">The sequence shown here is derived from an EMBL/GenBank/DDBJ whole genome shotgun (WGS) entry which is preliminary data.</text>
</comment>
<reference evidence="2" key="1">
    <citation type="submission" date="2021-06" db="EMBL/GenBank/DDBJ databases">
        <title>Genome Sequence of Mortierella hyaline Strain SCG-10, a Cold-Adapted, Nitrate-Reducing Fungus Isolated from Soil in Minnesota, USA.</title>
        <authorList>
            <person name="Aldossari N."/>
        </authorList>
    </citation>
    <scope>NUCLEOTIDE SEQUENCE</scope>
    <source>
        <strain evidence="2">SCG-10</strain>
    </source>
</reference>
<name>A0A9P7XM86_9FUNG</name>
<keyword evidence="3" id="KW-1185">Reference proteome</keyword>
<dbReference type="OrthoDB" id="2448377at2759"/>
<feature type="compositionally biased region" description="Polar residues" evidence="1">
    <location>
        <begin position="62"/>
        <end position="71"/>
    </location>
</feature>
<feature type="region of interest" description="Disordered" evidence="1">
    <location>
        <begin position="1"/>
        <end position="79"/>
    </location>
</feature>
<dbReference type="EMBL" id="JAHRHY010000019">
    <property type="protein sequence ID" value="KAG9062474.1"/>
    <property type="molecule type" value="Genomic_DNA"/>
</dbReference>
<organism evidence="2 3">
    <name type="scientific">Linnemannia hyalina</name>
    <dbReference type="NCBI Taxonomy" id="64524"/>
    <lineage>
        <taxon>Eukaryota</taxon>
        <taxon>Fungi</taxon>
        <taxon>Fungi incertae sedis</taxon>
        <taxon>Mucoromycota</taxon>
        <taxon>Mortierellomycotina</taxon>
        <taxon>Mortierellomycetes</taxon>
        <taxon>Mortierellales</taxon>
        <taxon>Mortierellaceae</taxon>
        <taxon>Linnemannia</taxon>
    </lineage>
</organism>
<evidence type="ECO:0000256" key="1">
    <source>
        <dbReference type="SAM" id="MobiDB-lite"/>
    </source>
</evidence>
<dbReference type="Proteomes" id="UP000707451">
    <property type="component" value="Unassembled WGS sequence"/>
</dbReference>